<sequence>MMTSDTSKRSYYENDMQVQEIFFVLMCDTEANFDFGLKLSPLSNLAIKRSQHHLARSSPRWQNVIKTFPSTQPSGYFLL</sequence>
<proteinExistence type="predicted"/>
<reference evidence="1" key="1">
    <citation type="journal article" date="2023" name="G3 (Bethesda)">
        <title>A reference genome for the long-term kleptoplast-retaining sea slug Elysia crispata morphotype clarki.</title>
        <authorList>
            <person name="Eastman K.E."/>
            <person name="Pendleton A.L."/>
            <person name="Shaikh M.A."/>
            <person name="Suttiyut T."/>
            <person name="Ogas R."/>
            <person name="Tomko P."/>
            <person name="Gavelis G."/>
            <person name="Widhalm J.R."/>
            <person name="Wisecaver J.H."/>
        </authorList>
    </citation>
    <scope>NUCLEOTIDE SEQUENCE</scope>
    <source>
        <strain evidence="1">ECLA1</strain>
    </source>
</reference>
<accession>A0AAE1CLB5</accession>
<organism evidence="1 2">
    <name type="scientific">Elysia crispata</name>
    <name type="common">lettuce slug</name>
    <dbReference type="NCBI Taxonomy" id="231223"/>
    <lineage>
        <taxon>Eukaryota</taxon>
        <taxon>Metazoa</taxon>
        <taxon>Spiralia</taxon>
        <taxon>Lophotrochozoa</taxon>
        <taxon>Mollusca</taxon>
        <taxon>Gastropoda</taxon>
        <taxon>Heterobranchia</taxon>
        <taxon>Euthyneura</taxon>
        <taxon>Panpulmonata</taxon>
        <taxon>Sacoglossa</taxon>
        <taxon>Placobranchoidea</taxon>
        <taxon>Plakobranchidae</taxon>
        <taxon>Elysia</taxon>
    </lineage>
</organism>
<name>A0AAE1CLB5_9GAST</name>
<dbReference type="Proteomes" id="UP001283361">
    <property type="component" value="Unassembled WGS sequence"/>
</dbReference>
<dbReference type="EMBL" id="JAWDGP010007694">
    <property type="protein sequence ID" value="KAK3708466.1"/>
    <property type="molecule type" value="Genomic_DNA"/>
</dbReference>
<evidence type="ECO:0000313" key="1">
    <source>
        <dbReference type="EMBL" id="KAK3708466.1"/>
    </source>
</evidence>
<gene>
    <name evidence="1" type="ORF">RRG08_053048</name>
</gene>
<dbReference type="AlphaFoldDB" id="A0AAE1CLB5"/>
<protein>
    <submittedName>
        <fullName evidence="1">Uncharacterized protein</fullName>
    </submittedName>
</protein>
<comment type="caution">
    <text evidence="1">The sequence shown here is derived from an EMBL/GenBank/DDBJ whole genome shotgun (WGS) entry which is preliminary data.</text>
</comment>
<keyword evidence="2" id="KW-1185">Reference proteome</keyword>
<evidence type="ECO:0000313" key="2">
    <source>
        <dbReference type="Proteomes" id="UP001283361"/>
    </source>
</evidence>